<dbReference type="EMBL" id="JAYKXP010000068">
    <property type="protein sequence ID" value="KAK7032062.1"/>
    <property type="molecule type" value="Genomic_DNA"/>
</dbReference>
<evidence type="ECO:0000313" key="2">
    <source>
        <dbReference type="Proteomes" id="UP001383192"/>
    </source>
</evidence>
<protein>
    <submittedName>
        <fullName evidence="1">Uncharacterized protein</fullName>
    </submittedName>
</protein>
<name>A0AAW0C119_9AGAR</name>
<comment type="caution">
    <text evidence="1">The sequence shown here is derived from an EMBL/GenBank/DDBJ whole genome shotgun (WGS) entry which is preliminary data.</text>
</comment>
<evidence type="ECO:0000313" key="1">
    <source>
        <dbReference type="EMBL" id="KAK7032062.1"/>
    </source>
</evidence>
<sequence>MLSHQFPYQDAGKYQARLPAIVAKQRTATRLQTIAAERISSGTLINALATYSDVEYTFAAIHFETTTNDTGVGHTWHLTTHGQDDQIPEEAVFTIQGVIMQCDLPPVLRGYGRFVSAKHIQQRVLLSGLNTDSFAKALQVGDTEGYTTVEITNRYFTSKKFANEEHHIGFSNDVDPKGILDELRGEVFVHTVDNRVEYYERQQTNGTQKFKKIKPSQIAEGDIVEVQLTVNLVEHNAGKGKQTNVQYSTKLVLRTLTLLDKSFSEMNCFATVAPTMRTSFKRKVGYSEEETRDAERRIKRMVIDSDSSA</sequence>
<organism evidence="1 2">
    <name type="scientific">Paramarasmius palmivorus</name>
    <dbReference type="NCBI Taxonomy" id="297713"/>
    <lineage>
        <taxon>Eukaryota</taxon>
        <taxon>Fungi</taxon>
        <taxon>Dikarya</taxon>
        <taxon>Basidiomycota</taxon>
        <taxon>Agaricomycotina</taxon>
        <taxon>Agaricomycetes</taxon>
        <taxon>Agaricomycetidae</taxon>
        <taxon>Agaricales</taxon>
        <taxon>Marasmiineae</taxon>
        <taxon>Marasmiaceae</taxon>
        <taxon>Paramarasmius</taxon>
    </lineage>
</organism>
<reference evidence="1 2" key="1">
    <citation type="submission" date="2024-01" db="EMBL/GenBank/DDBJ databases">
        <title>A draft genome for a cacao thread blight-causing isolate of Paramarasmius palmivorus.</title>
        <authorList>
            <person name="Baruah I.K."/>
            <person name="Bukari Y."/>
            <person name="Amoako-Attah I."/>
            <person name="Meinhardt L.W."/>
            <person name="Bailey B.A."/>
            <person name="Cohen S.P."/>
        </authorList>
    </citation>
    <scope>NUCLEOTIDE SEQUENCE [LARGE SCALE GENOMIC DNA]</scope>
    <source>
        <strain evidence="1 2">GH-12</strain>
    </source>
</reference>
<dbReference type="AlphaFoldDB" id="A0AAW0C119"/>
<gene>
    <name evidence="1" type="ORF">VNI00_013431</name>
</gene>
<dbReference type="Proteomes" id="UP001383192">
    <property type="component" value="Unassembled WGS sequence"/>
</dbReference>
<proteinExistence type="predicted"/>
<accession>A0AAW0C119</accession>
<keyword evidence="2" id="KW-1185">Reference proteome</keyword>